<dbReference type="KEGG" id="raj:RA11412_2429"/>
<gene>
    <name evidence="1" type="ORF">RA11412_2429</name>
</gene>
<dbReference type="Proteomes" id="UP000250241">
    <property type="component" value="Chromosome"/>
</dbReference>
<organism evidence="1 2">
    <name type="scientific">Rothia aeria</name>
    <dbReference type="NCBI Taxonomy" id="172042"/>
    <lineage>
        <taxon>Bacteria</taxon>
        <taxon>Bacillati</taxon>
        <taxon>Actinomycetota</taxon>
        <taxon>Actinomycetes</taxon>
        <taxon>Micrococcales</taxon>
        <taxon>Micrococcaceae</taxon>
        <taxon>Rothia</taxon>
    </lineage>
</organism>
<dbReference type="RefSeq" id="WP_006887450.1">
    <property type="nucleotide sequence ID" value="NZ_CBDEQU010000083.1"/>
</dbReference>
<name>A0A2Z5R1Z2_9MICC</name>
<dbReference type="Gene3D" id="1.10.10.10">
    <property type="entry name" value="Winged helix-like DNA-binding domain superfamily/Winged helix DNA-binding domain"/>
    <property type="match status" value="1"/>
</dbReference>
<accession>A0A2Z5R1Z2</accession>
<dbReference type="GeneID" id="93862548"/>
<keyword evidence="2" id="KW-1185">Reference proteome</keyword>
<dbReference type="EMBL" id="AP017895">
    <property type="protein sequence ID" value="BAV88728.1"/>
    <property type="molecule type" value="Genomic_DNA"/>
</dbReference>
<evidence type="ECO:0008006" key="3">
    <source>
        <dbReference type="Google" id="ProtNLM"/>
    </source>
</evidence>
<evidence type="ECO:0000313" key="2">
    <source>
        <dbReference type="Proteomes" id="UP000250241"/>
    </source>
</evidence>
<reference evidence="1 2" key="1">
    <citation type="submission" date="2016-10" db="EMBL/GenBank/DDBJ databases">
        <title>Genome sequence of Rothia aeria strain JCM11412.</title>
        <authorList>
            <person name="Nambu T."/>
        </authorList>
    </citation>
    <scope>NUCLEOTIDE SEQUENCE [LARGE SCALE GENOMIC DNA]</scope>
    <source>
        <strain evidence="1 2">JCM 11412</strain>
    </source>
</reference>
<proteinExistence type="predicted"/>
<sequence>MPDPRETAPNERIIFTAEADADHIEKNLRLTEEQLKQPKNAALYLSSVTAVYDAQAEPNRNWECVYRYSAGETLDAIATDIGVTRERVRQIINAAHTHISVPQLKVARRTVKEQEQEDLRHMVYEWSVHNPDRAGQECEEEFGVTRQQVKRILKGRAALHYPVEPRAQGDEQKEWQDQQLIDLLRQWWDECTDHRSMSFNDWSVARGGPTRQTPIIRFGKWSHALAAAGLGDERSRPRRRRGKYGEADLWAALVQFVSTPRQKYTYLEFEEYARSVPGMPSAVLVRKYLNKNWNTQVEIAKTIMRGNYESLPPEVIAAGVENIRRERNWEQEYARSKDNEQESVQVAVDALKQYIAHHGSRVVNARYDEWAHGQGLPLGVTLTKKSGLKWAELVQRAGGTCGTRAPRNLSPDEVQARNERALAGIREYLEHEAGTPTYDRYIAWAQQAGEEYPKGTALHSWFGGWRNALQQARRSSAGTQTETPAS</sequence>
<protein>
    <recommendedName>
        <fullName evidence="3">RNA polymerase sigma-70 region 4 domain-containing protein</fullName>
    </recommendedName>
</protein>
<dbReference type="InterPro" id="IPR036388">
    <property type="entry name" value="WH-like_DNA-bd_sf"/>
</dbReference>
<evidence type="ECO:0000313" key="1">
    <source>
        <dbReference type="EMBL" id="BAV88728.1"/>
    </source>
</evidence>
<dbReference type="AlphaFoldDB" id="A0A2Z5R1Z2"/>